<dbReference type="AlphaFoldDB" id="A0A371CTL5"/>
<gene>
    <name evidence="2" type="ORF">OH76DRAFT_1409996</name>
</gene>
<dbReference type="PANTHER" id="PTHR23244">
    <property type="entry name" value="KELCH REPEAT DOMAIN"/>
    <property type="match status" value="1"/>
</dbReference>
<dbReference type="InterPro" id="IPR006652">
    <property type="entry name" value="Kelch_1"/>
</dbReference>
<accession>A0A371CTL5</accession>
<dbReference type="OrthoDB" id="432528at2759"/>
<sequence length="672" mass="76461">MAGQASSDVLSSPQLEAAFVEYLRRLDMEERRYREAECKLALVEAEGLEREKKFRRAGDKFAQAFAHLLDTNLKVPIDATNDGGVRCAVYLRFTMDDCLTAMTCANGASRCFFERGKFVEALDWCTEVDVLHKNARFKAAPQFDWDPYHPSPPVLEFHRQRLLGLLTASDVFLKLGNTGAAAYCRNLGNDLIKSLPSRTDQYALRQEVLPLSTWHATTEMRHPDPSIHRSASVTEPALQVRGAWQKLKIQVASKIASRMAHACFIYKSRLYVCGGQRSGTFDVYKDLWCLDLVRLNAWRELPSYSTPFLNSQMAVYKGKAYLFRGYATVDYFDLERERWGRIQTHFLNARGGRAEWPWSSLVYDYDTHIVDGKMYVFGGKCDRDIGSDWFAVLDIEKKTWTRINGAFDAEPLVPTHEWPGARKNLASWVDGKQEKIYIIYGMADRQAAELKGQQFASPNGFAYDDCWSWNIAKKEWRRERVAGNFPCPRAEMSLCYNPKIDSTIMFGGYNPALPFYAEPDSGVCYGFHYFSDTFILDQSSSAPRWRQVITPSFPTYRAQGQLLTDTATGKMYLFGGYTNTDWVPAGKSEVTRSYGDIWQLVVDVPGGLFEGVDWEDEKRTAQLGPWQVCYVCNAVGIHKKCGGSCGGRVFYCTPTCQKDGWPEHKEKHGCRR</sequence>
<dbReference type="PANTHER" id="PTHR23244:SF471">
    <property type="entry name" value="GUANINE NUCLEOTIDE-BINDING PROTEIN SUBUNIT BETA 1-RELATED"/>
    <property type="match status" value="1"/>
</dbReference>
<protein>
    <submittedName>
        <fullName evidence="2">Uncharacterized protein</fullName>
    </submittedName>
</protein>
<evidence type="ECO:0000313" key="2">
    <source>
        <dbReference type="EMBL" id="RDX43611.1"/>
    </source>
</evidence>
<dbReference type="InterPro" id="IPR011043">
    <property type="entry name" value="Gal_Oxase/kelch_b-propeller"/>
</dbReference>
<keyword evidence="1" id="KW-0175">Coiled coil</keyword>
<dbReference type="SUPFAM" id="SSF50965">
    <property type="entry name" value="Galactose oxidase, central domain"/>
    <property type="match status" value="1"/>
</dbReference>
<name>A0A371CTL5_9APHY</name>
<evidence type="ECO:0000256" key="1">
    <source>
        <dbReference type="SAM" id="Coils"/>
    </source>
</evidence>
<dbReference type="STRING" id="139420.A0A371CTL5"/>
<feature type="coiled-coil region" evidence="1">
    <location>
        <begin position="19"/>
        <end position="46"/>
    </location>
</feature>
<dbReference type="InterPro" id="IPR015915">
    <property type="entry name" value="Kelch-typ_b-propeller"/>
</dbReference>
<proteinExistence type="predicted"/>
<dbReference type="Pfam" id="PF01344">
    <property type="entry name" value="Kelch_1"/>
    <property type="match status" value="1"/>
</dbReference>
<dbReference type="Gene3D" id="2.120.10.80">
    <property type="entry name" value="Kelch-type beta propeller"/>
    <property type="match status" value="2"/>
</dbReference>
<organism evidence="2 3">
    <name type="scientific">Lentinus brumalis</name>
    <dbReference type="NCBI Taxonomy" id="2498619"/>
    <lineage>
        <taxon>Eukaryota</taxon>
        <taxon>Fungi</taxon>
        <taxon>Dikarya</taxon>
        <taxon>Basidiomycota</taxon>
        <taxon>Agaricomycotina</taxon>
        <taxon>Agaricomycetes</taxon>
        <taxon>Polyporales</taxon>
        <taxon>Polyporaceae</taxon>
        <taxon>Lentinus</taxon>
    </lineage>
</organism>
<dbReference type="Proteomes" id="UP000256964">
    <property type="component" value="Unassembled WGS sequence"/>
</dbReference>
<evidence type="ECO:0000313" key="3">
    <source>
        <dbReference type="Proteomes" id="UP000256964"/>
    </source>
</evidence>
<keyword evidence="3" id="KW-1185">Reference proteome</keyword>
<dbReference type="EMBL" id="KZ857462">
    <property type="protein sequence ID" value="RDX43611.1"/>
    <property type="molecule type" value="Genomic_DNA"/>
</dbReference>
<reference evidence="2 3" key="1">
    <citation type="journal article" date="2018" name="Biotechnol. Biofuels">
        <title>Integrative visual omics of the white-rot fungus Polyporus brumalis exposes the biotechnological potential of its oxidative enzymes for delignifying raw plant biomass.</title>
        <authorList>
            <person name="Miyauchi S."/>
            <person name="Rancon A."/>
            <person name="Drula E."/>
            <person name="Hage H."/>
            <person name="Chaduli D."/>
            <person name="Favel A."/>
            <person name="Grisel S."/>
            <person name="Henrissat B."/>
            <person name="Herpoel-Gimbert I."/>
            <person name="Ruiz-Duenas F.J."/>
            <person name="Chevret D."/>
            <person name="Hainaut M."/>
            <person name="Lin J."/>
            <person name="Wang M."/>
            <person name="Pangilinan J."/>
            <person name="Lipzen A."/>
            <person name="Lesage-Meessen L."/>
            <person name="Navarro D."/>
            <person name="Riley R."/>
            <person name="Grigoriev I.V."/>
            <person name="Zhou S."/>
            <person name="Raouche S."/>
            <person name="Rosso M.N."/>
        </authorList>
    </citation>
    <scope>NUCLEOTIDE SEQUENCE [LARGE SCALE GENOMIC DNA]</scope>
    <source>
        <strain evidence="2 3">BRFM 1820</strain>
    </source>
</reference>